<reference evidence="2" key="1">
    <citation type="journal article" date="2013" name="Genetics">
        <title>The draft genome and transcriptome of Panagrellus redivivus are shaped by the harsh demands of a free-living lifestyle.</title>
        <authorList>
            <person name="Srinivasan J."/>
            <person name="Dillman A.R."/>
            <person name="Macchietto M.G."/>
            <person name="Heikkinen L."/>
            <person name="Lakso M."/>
            <person name="Fracchia K.M."/>
            <person name="Antoshechkin I."/>
            <person name="Mortazavi A."/>
            <person name="Wong G."/>
            <person name="Sternberg P.W."/>
        </authorList>
    </citation>
    <scope>NUCLEOTIDE SEQUENCE [LARGE SCALE GENOMIC DNA]</scope>
    <source>
        <strain evidence="2">MT8872</strain>
    </source>
</reference>
<dbReference type="AlphaFoldDB" id="A0A7E4ZW38"/>
<organism evidence="2 3">
    <name type="scientific">Panagrellus redivivus</name>
    <name type="common">Microworm</name>
    <dbReference type="NCBI Taxonomy" id="6233"/>
    <lineage>
        <taxon>Eukaryota</taxon>
        <taxon>Metazoa</taxon>
        <taxon>Ecdysozoa</taxon>
        <taxon>Nematoda</taxon>
        <taxon>Chromadorea</taxon>
        <taxon>Rhabditida</taxon>
        <taxon>Tylenchina</taxon>
        <taxon>Panagrolaimomorpha</taxon>
        <taxon>Panagrolaimoidea</taxon>
        <taxon>Panagrolaimidae</taxon>
        <taxon>Panagrellus</taxon>
    </lineage>
</organism>
<protein>
    <submittedName>
        <fullName evidence="3">Serpentine Receptor, class Z</fullName>
    </submittedName>
</protein>
<name>A0A7E4ZW38_PANRE</name>
<feature type="transmembrane region" description="Helical" evidence="1">
    <location>
        <begin position="249"/>
        <end position="275"/>
    </location>
</feature>
<keyword evidence="1" id="KW-1133">Transmembrane helix</keyword>
<keyword evidence="1" id="KW-0472">Membrane</keyword>
<reference evidence="3" key="2">
    <citation type="submission" date="2020-10" db="UniProtKB">
        <authorList>
            <consortium name="WormBaseParasite"/>
        </authorList>
    </citation>
    <scope>IDENTIFICATION</scope>
</reference>
<evidence type="ECO:0000256" key="1">
    <source>
        <dbReference type="SAM" id="Phobius"/>
    </source>
</evidence>
<evidence type="ECO:0000313" key="2">
    <source>
        <dbReference type="Proteomes" id="UP000492821"/>
    </source>
</evidence>
<keyword evidence="2" id="KW-1185">Reference proteome</keyword>
<dbReference type="SUPFAM" id="SSF81321">
    <property type="entry name" value="Family A G protein-coupled receptor-like"/>
    <property type="match status" value="1"/>
</dbReference>
<dbReference type="Proteomes" id="UP000492821">
    <property type="component" value="Unassembled WGS sequence"/>
</dbReference>
<keyword evidence="1" id="KW-0812">Transmembrane</keyword>
<sequence>MDVLSLPKHNPFGPLVITANDECKPNLHLVMPSLTSNAFFDFFWVQEPLKTPQIADYFMHRTVETTIMLTINVILAMFITHVIWTQSSSLGSFKYYILNQFIASQALEFGLLIHNPVLLGPYIANYSAGIFAYIVTDQLLYLSAFLTYGLYFHALTSIFLSLFNRFVFLFRPHLKQWLHNVKTLSFIVFLHLFFDALFAFSAWGPVLDDETTEERAKKETGMSLDKWIHEKSFQYVPEYFGRTRAFCFLLFNILIFLFFALIAVVIWFIVNVFFLKKTSKTVDKNSSYLLITVLVQTGASLVFFFFPAIVIAFCWTFAIENSGNAVNVALQLFVFNGTIDMLIMMYFVKPYKMYCISLVKTVLKPKKETSVSSFIISHQTSSVY</sequence>
<evidence type="ECO:0000313" key="3">
    <source>
        <dbReference type="WBParaSite" id="Pan_g21090.t1"/>
    </source>
</evidence>
<feature type="transmembrane region" description="Helical" evidence="1">
    <location>
        <begin position="66"/>
        <end position="84"/>
    </location>
</feature>
<proteinExistence type="predicted"/>
<feature type="transmembrane region" description="Helical" evidence="1">
    <location>
        <begin position="330"/>
        <end position="348"/>
    </location>
</feature>
<accession>A0A7E4ZW38</accession>
<feature type="transmembrane region" description="Helical" evidence="1">
    <location>
        <begin position="139"/>
        <end position="163"/>
    </location>
</feature>
<dbReference type="Pfam" id="PF10318">
    <property type="entry name" value="7TM_GPCR_Srh"/>
    <property type="match status" value="1"/>
</dbReference>
<feature type="transmembrane region" description="Helical" evidence="1">
    <location>
        <begin position="184"/>
        <end position="203"/>
    </location>
</feature>
<feature type="transmembrane region" description="Helical" evidence="1">
    <location>
        <begin position="287"/>
        <end position="318"/>
    </location>
</feature>
<dbReference type="InterPro" id="IPR019422">
    <property type="entry name" value="7TM_GPCR_serpentine_rcpt_Srh"/>
</dbReference>
<dbReference type="WBParaSite" id="Pan_g21090.t1">
    <property type="protein sequence ID" value="Pan_g21090.t1"/>
    <property type="gene ID" value="Pan_g21090"/>
</dbReference>